<dbReference type="EMBL" id="KV425942">
    <property type="protein sequence ID" value="KZV96494.1"/>
    <property type="molecule type" value="Genomic_DNA"/>
</dbReference>
<keyword evidence="2" id="KW-1185">Reference proteome</keyword>
<dbReference type="AlphaFoldDB" id="A0A165KKN6"/>
<dbReference type="Proteomes" id="UP000077266">
    <property type="component" value="Unassembled WGS sequence"/>
</dbReference>
<reference evidence="1 2" key="1">
    <citation type="journal article" date="2016" name="Mol. Biol. Evol.">
        <title>Comparative Genomics of Early-Diverging Mushroom-Forming Fungi Provides Insights into the Origins of Lignocellulose Decay Capabilities.</title>
        <authorList>
            <person name="Nagy L.G."/>
            <person name="Riley R."/>
            <person name="Tritt A."/>
            <person name="Adam C."/>
            <person name="Daum C."/>
            <person name="Floudas D."/>
            <person name="Sun H."/>
            <person name="Yadav J.S."/>
            <person name="Pangilinan J."/>
            <person name="Larsson K.H."/>
            <person name="Matsuura K."/>
            <person name="Barry K."/>
            <person name="Labutti K."/>
            <person name="Kuo R."/>
            <person name="Ohm R.A."/>
            <person name="Bhattacharya S.S."/>
            <person name="Shirouzu T."/>
            <person name="Yoshinaga Y."/>
            <person name="Martin F.M."/>
            <person name="Grigoriev I.V."/>
            <person name="Hibbett D.S."/>
        </authorList>
    </citation>
    <scope>NUCLEOTIDE SEQUENCE [LARGE SCALE GENOMIC DNA]</scope>
    <source>
        <strain evidence="1 2">HHB12029</strain>
    </source>
</reference>
<name>A0A165KKN6_EXIGL</name>
<accession>A0A165KKN6</accession>
<evidence type="ECO:0000313" key="1">
    <source>
        <dbReference type="EMBL" id="KZV96494.1"/>
    </source>
</evidence>
<sequence length="428" mass="46486">MFSQSARVAVFAHALSSWVEGTSQLRAYLLSPPPLSMAASTESTTSDEDDLNRDRNLITRLTRWITAQGAELDDNDSMLMGVVQMTSAVALLKAIRVRPLMPLLLTPVLAAAAVPIPHAALFVSRSLRPASMMVTVLLFAVLHEAERAGVSAASRLTRERQRELAGHVTLHGDYMQLRDAEDLQDDEYEDEEPECIICSAPAASHSQRPRSLSSDSLASLASTTSRATAALGPLEVFCTTAPHKHLAHRACFLAWQTAYAQSHMPTRIVVVSPVKPTSSVLIPDWDDEPIKQARALVGAAPPAIAQLAPLLSRPSPARPLTDMCATLELHPTMRSAVLTSAYPPCPLCRSKTSITLSAVSPPKHTIQSMSLTRIVRTFVCEWSRLVSPRTIGARLLGQGAFLWALLGVMRVREEVCERVRQRATGASV</sequence>
<protein>
    <submittedName>
        <fullName evidence="1">Uncharacterized protein</fullName>
    </submittedName>
</protein>
<gene>
    <name evidence="1" type="ORF">EXIGLDRAFT_424707</name>
</gene>
<organism evidence="1 2">
    <name type="scientific">Exidia glandulosa HHB12029</name>
    <dbReference type="NCBI Taxonomy" id="1314781"/>
    <lineage>
        <taxon>Eukaryota</taxon>
        <taxon>Fungi</taxon>
        <taxon>Dikarya</taxon>
        <taxon>Basidiomycota</taxon>
        <taxon>Agaricomycotina</taxon>
        <taxon>Agaricomycetes</taxon>
        <taxon>Auriculariales</taxon>
        <taxon>Exidiaceae</taxon>
        <taxon>Exidia</taxon>
    </lineage>
</organism>
<proteinExistence type="predicted"/>
<evidence type="ECO:0000313" key="2">
    <source>
        <dbReference type="Proteomes" id="UP000077266"/>
    </source>
</evidence>
<dbReference type="OrthoDB" id="3243505at2759"/>
<dbReference type="InParanoid" id="A0A165KKN6"/>